<feature type="domain" description="HTH bat-type" evidence="3">
    <location>
        <begin position="156"/>
        <end position="201"/>
    </location>
</feature>
<name>A0ABD6AZV2_9EURY</name>
<reference evidence="5 6" key="1">
    <citation type="journal article" date="2019" name="Int. J. Syst. Evol. Microbiol.">
        <title>The Global Catalogue of Microorganisms (GCM) 10K type strain sequencing project: providing services to taxonomists for standard genome sequencing and annotation.</title>
        <authorList>
            <consortium name="The Broad Institute Genomics Platform"/>
            <consortium name="The Broad Institute Genome Sequencing Center for Infectious Disease"/>
            <person name="Wu L."/>
            <person name="Ma J."/>
        </authorList>
    </citation>
    <scope>NUCLEOTIDE SEQUENCE [LARGE SCALE GENOMIC DNA]</scope>
    <source>
        <strain evidence="5 6">CGMCC 1.12563</strain>
    </source>
</reference>
<evidence type="ECO:0000313" key="6">
    <source>
        <dbReference type="Proteomes" id="UP001597187"/>
    </source>
</evidence>
<keyword evidence="2" id="KW-0804">Transcription</keyword>
<evidence type="ECO:0000259" key="3">
    <source>
        <dbReference type="Pfam" id="PF04967"/>
    </source>
</evidence>
<keyword evidence="6" id="KW-1185">Reference proteome</keyword>
<evidence type="ECO:0000259" key="4">
    <source>
        <dbReference type="Pfam" id="PF15915"/>
    </source>
</evidence>
<dbReference type="InterPro" id="IPR031803">
    <property type="entry name" value="BAT_GAF/HTH-assoc"/>
</dbReference>
<dbReference type="InterPro" id="IPR007050">
    <property type="entry name" value="HTH_bacterioopsin"/>
</dbReference>
<comment type="caution">
    <text evidence="5">The sequence shown here is derived from an EMBL/GenBank/DDBJ whole genome shotgun (WGS) entry which is preliminary data.</text>
</comment>
<dbReference type="EMBL" id="JBHUDC010000007">
    <property type="protein sequence ID" value="MFD1514364.1"/>
    <property type="molecule type" value="Genomic_DNA"/>
</dbReference>
<dbReference type="Pfam" id="PF04967">
    <property type="entry name" value="HTH_10"/>
    <property type="match status" value="1"/>
</dbReference>
<dbReference type="PANTHER" id="PTHR34236">
    <property type="entry name" value="DIMETHYL SULFOXIDE REDUCTASE TRANSCRIPTIONAL ACTIVATOR"/>
    <property type="match status" value="1"/>
</dbReference>
<evidence type="ECO:0000256" key="2">
    <source>
        <dbReference type="ARBA" id="ARBA00023163"/>
    </source>
</evidence>
<sequence length="223" mass="25074">MIATFTIQQPTLLATLRAVPSARVIWEQSDTTANGEHLLMFWAETSDLESFETALQHDSTVTAPRVLTTTGDRRLYQVEHVGEGKAQSVYPTIVEAGGIVQQCTATHGGWTLQVELPDTDSLQHIHEWCSRRDLEFTLKRKYEQTDNDGNTTTYGLTEKQRTLLVHATQDGYFDVPRGTDLNVLAAELEISHQAASERLRRGVDLLVQHTILDDERASQTLER</sequence>
<dbReference type="RefSeq" id="WP_250874333.1">
    <property type="nucleotide sequence ID" value="NZ_JALXFV010000007.1"/>
</dbReference>
<feature type="domain" description="Bacterioopsin transcriptional activator GAF and HTH associated" evidence="4">
    <location>
        <begin position="11"/>
        <end position="147"/>
    </location>
</feature>
<dbReference type="AlphaFoldDB" id="A0ABD6AZV2"/>
<evidence type="ECO:0000313" key="5">
    <source>
        <dbReference type="EMBL" id="MFD1514364.1"/>
    </source>
</evidence>
<dbReference type="Proteomes" id="UP001597187">
    <property type="component" value="Unassembled WGS sequence"/>
</dbReference>
<protein>
    <submittedName>
        <fullName evidence="5">Bacterio-opsin activator domain-containing protein</fullName>
    </submittedName>
</protein>
<organism evidence="5 6">
    <name type="scientific">Halomarina rubra</name>
    <dbReference type="NCBI Taxonomy" id="2071873"/>
    <lineage>
        <taxon>Archaea</taxon>
        <taxon>Methanobacteriati</taxon>
        <taxon>Methanobacteriota</taxon>
        <taxon>Stenosarchaea group</taxon>
        <taxon>Halobacteria</taxon>
        <taxon>Halobacteriales</taxon>
        <taxon>Natronomonadaceae</taxon>
        <taxon>Halomarina</taxon>
    </lineage>
</organism>
<accession>A0ABD6AZV2</accession>
<keyword evidence="1" id="KW-0805">Transcription regulation</keyword>
<dbReference type="PANTHER" id="PTHR34236:SF1">
    <property type="entry name" value="DIMETHYL SULFOXIDE REDUCTASE TRANSCRIPTIONAL ACTIVATOR"/>
    <property type="match status" value="1"/>
</dbReference>
<evidence type="ECO:0000256" key="1">
    <source>
        <dbReference type="ARBA" id="ARBA00023015"/>
    </source>
</evidence>
<gene>
    <name evidence="5" type="ORF">ACFSBT_13865</name>
</gene>
<dbReference type="Pfam" id="PF15915">
    <property type="entry name" value="BAT"/>
    <property type="match status" value="1"/>
</dbReference>
<proteinExistence type="predicted"/>